<dbReference type="SUPFAM" id="SSF46894">
    <property type="entry name" value="C-terminal effector domain of the bipartite response regulators"/>
    <property type="match status" value="1"/>
</dbReference>
<keyword evidence="3 5" id="KW-0238">DNA-binding</keyword>
<dbReference type="InterPro" id="IPR051677">
    <property type="entry name" value="AfsR-DnrI-RedD_regulator"/>
</dbReference>
<evidence type="ECO:0000313" key="7">
    <source>
        <dbReference type="EMBL" id="GAA5118922.1"/>
    </source>
</evidence>
<protein>
    <recommendedName>
        <fullName evidence="6">OmpR/PhoB-type domain-containing protein</fullName>
    </recommendedName>
</protein>
<dbReference type="SUPFAM" id="SSF48452">
    <property type="entry name" value="TPR-like"/>
    <property type="match status" value="1"/>
</dbReference>
<sequence>MLFRVLGPLEVSGGGATVPRGAGPRALLTALLLPPNSVVPGYRLAEAIWGTDPLDRIDNALHQAVTRVRRALGPAGAAAVVTRSPGYLLVVGAASIEAACFEAQYRGALARAAADPGAAVDMLEEALAWWRGPAYAEFADGFARPAATHLEELRLAAREDRAGLLVACGSTAEAVAAASDLAAENPLRERPVELLIRALYAAGRTADALAAFRRHREHVARELGLDPSRGLRELEARILRDDPDLPERGTIRLSGVAASAPAPGGHCRGGRRR</sequence>
<organism evidence="7 8">
    <name type="scientific">Pseudonocardia adelaidensis</name>
    <dbReference type="NCBI Taxonomy" id="648754"/>
    <lineage>
        <taxon>Bacteria</taxon>
        <taxon>Bacillati</taxon>
        <taxon>Actinomycetota</taxon>
        <taxon>Actinomycetes</taxon>
        <taxon>Pseudonocardiales</taxon>
        <taxon>Pseudonocardiaceae</taxon>
        <taxon>Pseudonocardia</taxon>
    </lineage>
</organism>
<evidence type="ECO:0000256" key="5">
    <source>
        <dbReference type="PROSITE-ProRule" id="PRU01091"/>
    </source>
</evidence>
<comment type="caution">
    <text evidence="7">The sequence shown here is derived from an EMBL/GenBank/DDBJ whole genome shotgun (WGS) entry which is preliminary data.</text>
</comment>
<accession>A0ABP9NMY9</accession>
<dbReference type="InterPro" id="IPR016032">
    <property type="entry name" value="Sig_transdc_resp-reg_C-effctor"/>
</dbReference>
<keyword evidence="2" id="KW-0805">Transcription regulation</keyword>
<dbReference type="PANTHER" id="PTHR35807">
    <property type="entry name" value="TRANSCRIPTIONAL REGULATOR REDD-RELATED"/>
    <property type="match status" value="1"/>
</dbReference>
<dbReference type="Proteomes" id="UP001500804">
    <property type="component" value="Unassembled WGS sequence"/>
</dbReference>
<dbReference type="EMBL" id="BAABJO010000007">
    <property type="protein sequence ID" value="GAA5118922.1"/>
    <property type="molecule type" value="Genomic_DNA"/>
</dbReference>
<keyword evidence="8" id="KW-1185">Reference proteome</keyword>
<dbReference type="Pfam" id="PF00486">
    <property type="entry name" value="Trans_reg_C"/>
    <property type="match status" value="1"/>
</dbReference>
<feature type="DNA-binding region" description="OmpR/PhoB-type" evidence="5">
    <location>
        <begin position="1"/>
        <end position="91"/>
    </location>
</feature>
<dbReference type="Pfam" id="PF03704">
    <property type="entry name" value="BTAD"/>
    <property type="match status" value="1"/>
</dbReference>
<comment type="similarity">
    <text evidence="1">Belongs to the AfsR/DnrI/RedD regulatory family.</text>
</comment>
<dbReference type="Gene3D" id="1.25.40.10">
    <property type="entry name" value="Tetratricopeptide repeat domain"/>
    <property type="match status" value="1"/>
</dbReference>
<dbReference type="CDD" id="cd15831">
    <property type="entry name" value="BTAD"/>
    <property type="match status" value="1"/>
</dbReference>
<dbReference type="SMART" id="SM00862">
    <property type="entry name" value="Trans_reg_C"/>
    <property type="match status" value="1"/>
</dbReference>
<evidence type="ECO:0000259" key="6">
    <source>
        <dbReference type="PROSITE" id="PS51755"/>
    </source>
</evidence>
<proteinExistence type="inferred from homology"/>
<dbReference type="InterPro" id="IPR001867">
    <property type="entry name" value="OmpR/PhoB-type_DNA-bd"/>
</dbReference>
<evidence type="ECO:0000256" key="1">
    <source>
        <dbReference type="ARBA" id="ARBA00005820"/>
    </source>
</evidence>
<evidence type="ECO:0000256" key="2">
    <source>
        <dbReference type="ARBA" id="ARBA00023015"/>
    </source>
</evidence>
<dbReference type="SMART" id="SM01043">
    <property type="entry name" value="BTAD"/>
    <property type="match status" value="1"/>
</dbReference>
<gene>
    <name evidence="7" type="ORF">GCM10023320_23800</name>
</gene>
<evidence type="ECO:0000313" key="8">
    <source>
        <dbReference type="Proteomes" id="UP001500804"/>
    </source>
</evidence>
<evidence type="ECO:0000256" key="3">
    <source>
        <dbReference type="ARBA" id="ARBA00023125"/>
    </source>
</evidence>
<keyword evidence="4" id="KW-0804">Transcription</keyword>
<dbReference type="InterPro" id="IPR011990">
    <property type="entry name" value="TPR-like_helical_dom_sf"/>
</dbReference>
<name>A0ABP9NMY9_9PSEU</name>
<dbReference type="PANTHER" id="PTHR35807:SF1">
    <property type="entry name" value="TRANSCRIPTIONAL REGULATOR REDD"/>
    <property type="match status" value="1"/>
</dbReference>
<reference evidence="8" key="1">
    <citation type="journal article" date="2019" name="Int. J. Syst. Evol. Microbiol.">
        <title>The Global Catalogue of Microorganisms (GCM) 10K type strain sequencing project: providing services to taxonomists for standard genome sequencing and annotation.</title>
        <authorList>
            <consortium name="The Broad Institute Genomics Platform"/>
            <consortium name="The Broad Institute Genome Sequencing Center for Infectious Disease"/>
            <person name="Wu L."/>
            <person name="Ma J."/>
        </authorList>
    </citation>
    <scope>NUCLEOTIDE SEQUENCE [LARGE SCALE GENOMIC DNA]</scope>
    <source>
        <strain evidence="8">JCM 18302</strain>
    </source>
</reference>
<evidence type="ECO:0000256" key="4">
    <source>
        <dbReference type="ARBA" id="ARBA00023163"/>
    </source>
</evidence>
<dbReference type="Gene3D" id="1.10.10.10">
    <property type="entry name" value="Winged helix-like DNA-binding domain superfamily/Winged helix DNA-binding domain"/>
    <property type="match status" value="1"/>
</dbReference>
<dbReference type="InterPro" id="IPR005158">
    <property type="entry name" value="BTAD"/>
</dbReference>
<dbReference type="PROSITE" id="PS51755">
    <property type="entry name" value="OMPR_PHOB"/>
    <property type="match status" value="1"/>
</dbReference>
<dbReference type="InterPro" id="IPR036388">
    <property type="entry name" value="WH-like_DNA-bd_sf"/>
</dbReference>
<feature type="domain" description="OmpR/PhoB-type" evidence="6">
    <location>
        <begin position="1"/>
        <end position="91"/>
    </location>
</feature>